<gene>
    <name evidence="3" type="ORF">SIAM614_19301</name>
</gene>
<accession>A0NVI7</accession>
<comment type="caution">
    <text evidence="3">The sequence shown here is derived from an EMBL/GenBank/DDBJ whole genome shotgun (WGS) entry which is preliminary data.</text>
</comment>
<evidence type="ECO:0000313" key="3">
    <source>
        <dbReference type="EMBL" id="EAV43002.1"/>
    </source>
</evidence>
<dbReference type="InterPro" id="IPR036249">
    <property type="entry name" value="Thioredoxin-like_sf"/>
</dbReference>
<dbReference type="PANTHER" id="PTHR44051">
    <property type="entry name" value="GLUTATHIONE S-TRANSFERASE-RELATED"/>
    <property type="match status" value="1"/>
</dbReference>
<dbReference type="Gene3D" id="1.20.1050.10">
    <property type="match status" value="1"/>
</dbReference>
<dbReference type="Pfam" id="PF00043">
    <property type="entry name" value="GST_C"/>
    <property type="match status" value="1"/>
</dbReference>
<dbReference type="AlphaFoldDB" id="A0NVI7"/>
<dbReference type="InterPro" id="IPR004046">
    <property type="entry name" value="GST_C"/>
</dbReference>
<dbReference type="InterPro" id="IPR036282">
    <property type="entry name" value="Glutathione-S-Trfase_C_sf"/>
</dbReference>
<dbReference type="OrthoDB" id="9810080at2"/>
<keyword evidence="3" id="KW-0808">Transferase</keyword>
<dbReference type="GO" id="GO:0016740">
    <property type="term" value="F:transferase activity"/>
    <property type="evidence" value="ECO:0007669"/>
    <property type="project" value="UniProtKB-KW"/>
</dbReference>
<dbReference type="Proteomes" id="UP000004848">
    <property type="component" value="Unassembled WGS sequence"/>
</dbReference>
<dbReference type="SUPFAM" id="SSF47616">
    <property type="entry name" value="GST C-terminal domain-like"/>
    <property type="match status" value="1"/>
</dbReference>
<dbReference type="SUPFAM" id="SSF52833">
    <property type="entry name" value="Thioredoxin-like"/>
    <property type="match status" value="1"/>
</dbReference>
<dbReference type="Gene3D" id="3.40.30.10">
    <property type="entry name" value="Glutaredoxin"/>
    <property type="match status" value="1"/>
</dbReference>
<name>A0NVI7_ROSAI</name>
<dbReference type="InterPro" id="IPR004045">
    <property type="entry name" value="Glutathione_S-Trfase_N"/>
</dbReference>
<feature type="domain" description="GST N-terminal" evidence="1">
    <location>
        <begin position="1"/>
        <end position="84"/>
    </location>
</feature>
<dbReference type="CDD" id="cd00570">
    <property type="entry name" value="GST_N_family"/>
    <property type="match status" value="1"/>
</dbReference>
<dbReference type="EMBL" id="AAUW01000011">
    <property type="protein sequence ID" value="EAV43002.1"/>
    <property type="molecule type" value="Genomic_DNA"/>
</dbReference>
<evidence type="ECO:0000313" key="4">
    <source>
        <dbReference type="Proteomes" id="UP000004848"/>
    </source>
</evidence>
<dbReference type="SFLD" id="SFLDS00019">
    <property type="entry name" value="Glutathione_Transferase_(cytos"/>
    <property type="match status" value="1"/>
</dbReference>
<dbReference type="InterPro" id="IPR040079">
    <property type="entry name" value="Glutathione_S-Trfase"/>
</dbReference>
<organism evidence="3 4">
    <name type="scientific">Roseibium aggregatum (strain ATCC 25650 / DSM 13394 / JCM 20685 / NBRC 16684 / NCIMB 2208 / IAM 12614 / B1)</name>
    <name type="common">Stappia aggregata</name>
    <dbReference type="NCBI Taxonomy" id="384765"/>
    <lineage>
        <taxon>Bacteria</taxon>
        <taxon>Pseudomonadati</taxon>
        <taxon>Pseudomonadota</taxon>
        <taxon>Alphaproteobacteria</taxon>
        <taxon>Hyphomicrobiales</taxon>
        <taxon>Stappiaceae</taxon>
        <taxon>Roseibium</taxon>
    </lineage>
</organism>
<dbReference type="SFLD" id="SFLDG00358">
    <property type="entry name" value="Main_(cytGST)"/>
    <property type="match status" value="1"/>
</dbReference>
<evidence type="ECO:0000259" key="2">
    <source>
        <dbReference type="PROSITE" id="PS50405"/>
    </source>
</evidence>
<dbReference type="InterPro" id="IPR010987">
    <property type="entry name" value="Glutathione-S-Trfase_C-like"/>
</dbReference>
<protein>
    <submittedName>
        <fullName evidence="3">Glutathione S-transferase protein</fullName>
    </submittedName>
</protein>
<dbReference type="PANTHER" id="PTHR44051:SF2">
    <property type="entry name" value="HYPOTHETICAL GLUTATHIONE S-TRANSFERASE LIKE PROTEIN"/>
    <property type="match status" value="1"/>
</dbReference>
<feature type="domain" description="GST C-terminal" evidence="2">
    <location>
        <begin position="89"/>
        <end position="218"/>
    </location>
</feature>
<dbReference type="eggNOG" id="COG0625">
    <property type="taxonomic scope" value="Bacteria"/>
</dbReference>
<dbReference type="PROSITE" id="PS50404">
    <property type="entry name" value="GST_NTER"/>
    <property type="match status" value="1"/>
</dbReference>
<sequence length="218" mass="24333">MDMKLYTADISPNCRRVEAVLHHLGLYDEVEVCRLNLLAGEHLSSDLSTSNPNGKVPTLVAGDMNLWEANPTMIYLCDRAGAEGFCPTDAKSRFEILRWMSWEAQHYNRAIAEITWETMVKPLFGLGDPDETRIETASQNFHRFAGVLNSHLEERAYMLGGSITVTDFAVGAFSALVSSPQSRVPLDDYTNVTAWYQRLEAMPAWAATAPTRLMEAAE</sequence>
<evidence type="ECO:0000259" key="1">
    <source>
        <dbReference type="PROSITE" id="PS50404"/>
    </source>
</evidence>
<proteinExistence type="predicted"/>
<reference evidence="3 4" key="1">
    <citation type="submission" date="2006-05" db="EMBL/GenBank/DDBJ databases">
        <authorList>
            <person name="King G."/>
            <person name="Ferriera S."/>
            <person name="Johnson J."/>
            <person name="Kravitz S."/>
            <person name="Beeson K."/>
            <person name="Sutton G."/>
            <person name="Rogers Y.-H."/>
            <person name="Friedman R."/>
            <person name="Frazier M."/>
            <person name="Venter J.C."/>
        </authorList>
    </citation>
    <scope>NUCLEOTIDE SEQUENCE [LARGE SCALE GENOMIC DNA]</scope>
    <source>
        <strain evidence="4">ATCC 25650 / DSM 13394 / JCM 20685 / NBRC 16684 / NCIMB 2208 / IAM 12614 / B1</strain>
    </source>
</reference>
<dbReference type="PROSITE" id="PS50405">
    <property type="entry name" value="GST_CTER"/>
    <property type="match status" value="1"/>
</dbReference>
<dbReference type="Pfam" id="PF13417">
    <property type="entry name" value="GST_N_3"/>
    <property type="match status" value="1"/>
</dbReference>